<evidence type="ECO:0000256" key="1">
    <source>
        <dbReference type="SAM" id="SignalP"/>
    </source>
</evidence>
<sequence>MRFNCLASTLLFILYALRETPFVRGQEAGLCVRKPSVDCRQFDRRGMIETADDLALHQQLLEDCQAMLTCRVFCNPFADPCLVAEDSFCTTTNTESAQCEDLSSEDCATKRDCLWVPAEDGGDDVIVLHGPFDPTCRPGTVVNVPGGIGWATLFVDDICWNHTLLQVEPCGVPSDALGRWIPLRSTASAPLRIEAELYGNATLVSNEDLFLSVFVADDADPGKLTCLKHISLGDDVAVVETKSGASDPAPRKSVVVDLQVDQVVYVLVSVSEKVIDESGRVGNFRLSALPGTAKSACDLRCETFRRDNATCTCEPQRGGRIFSQVHWQCEICRSDTLRDDEESICILESENIVYDFDGTYRTGQYCYQFTEGFNGDTVCVEYNDDETPSHYTVNGMSCTATANPSCDRSSTFDCSDLVQGAIFDWCNPDGYEGVLAVDKWMYMDNLDFSRQCRSPEPALSSTPTMAPSQPPSSALSYSIGQWILATVFVVVLYP</sequence>
<feature type="chain" id="PRO_5030656517" evidence="1">
    <location>
        <begin position="26"/>
        <end position="494"/>
    </location>
</feature>
<evidence type="ECO:0000313" key="2">
    <source>
        <dbReference type="EMBL" id="CAE0403385.1"/>
    </source>
</evidence>
<dbReference type="EMBL" id="HBIM01001820">
    <property type="protein sequence ID" value="CAE0403385.1"/>
    <property type="molecule type" value="Transcribed_RNA"/>
</dbReference>
<keyword evidence="1" id="KW-0732">Signal</keyword>
<gene>
    <name evidence="2" type="ORF">ACOF00016_LOCUS1593</name>
</gene>
<name>A0A7S3P0D7_9STRA</name>
<reference evidence="2" key="1">
    <citation type="submission" date="2021-01" db="EMBL/GenBank/DDBJ databases">
        <authorList>
            <person name="Corre E."/>
            <person name="Pelletier E."/>
            <person name="Niang G."/>
            <person name="Scheremetjew M."/>
            <person name="Finn R."/>
            <person name="Kale V."/>
            <person name="Holt S."/>
            <person name="Cochrane G."/>
            <person name="Meng A."/>
            <person name="Brown T."/>
            <person name="Cohen L."/>
        </authorList>
    </citation>
    <scope>NUCLEOTIDE SEQUENCE</scope>
    <source>
        <strain evidence="2">CCMP127</strain>
    </source>
</reference>
<feature type="signal peptide" evidence="1">
    <location>
        <begin position="1"/>
        <end position="25"/>
    </location>
</feature>
<proteinExistence type="predicted"/>
<protein>
    <submittedName>
        <fullName evidence="2">Uncharacterized protein</fullName>
    </submittedName>
</protein>
<dbReference type="AlphaFoldDB" id="A0A7S3P0D7"/>
<accession>A0A7S3P0D7</accession>
<organism evidence="2">
    <name type="scientific">Amphora coffeiformis</name>
    <dbReference type="NCBI Taxonomy" id="265554"/>
    <lineage>
        <taxon>Eukaryota</taxon>
        <taxon>Sar</taxon>
        <taxon>Stramenopiles</taxon>
        <taxon>Ochrophyta</taxon>
        <taxon>Bacillariophyta</taxon>
        <taxon>Bacillariophyceae</taxon>
        <taxon>Bacillariophycidae</taxon>
        <taxon>Thalassiophysales</taxon>
        <taxon>Catenulaceae</taxon>
        <taxon>Amphora</taxon>
    </lineage>
</organism>